<keyword evidence="3" id="KW-1185">Reference proteome</keyword>
<gene>
    <name evidence="2" type="ORF">GWK47_040150</name>
</gene>
<protein>
    <submittedName>
        <fullName evidence="2">Uncharacterized protein</fullName>
    </submittedName>
</protein>
<dbReference type="AlphaFoldDB" id="A0A8J4YAX2"/>
<organism evidence="2 3">
    <name type="scientific">Chionoecetes opilio</name>
    <name type="common">Atlantic snow crab</name>
    <name type="synonym">Cancer opilio</name>
    <dbReference type="NCBI Taxonomy" id="41210"/>
    <lineage>
        <taxon>Eukaryota</taxon>
        <taxon>Metazoa</taxon>
        <taxon>Ecdysozoa</taxon>
        <taxon>Arthropoda</taxon>
        <taxon>Crustacea</taxon>
        <taxon>Multicrustacea</taxon>
        <taxon>Malacostraca</taxon>
        <taxon>Eumalacostraca</taxon>
        <taxon>Eucarida</taxon>
        <taxon>Decapoda</taxon>
        <taxon>Pleocyemata</taxon>
        <taxon>Brachyura</taxon>
        <taxon>Eubrachyura</taxon>
        <taxon>Majoidea</taxon>
        <taxon>Majidae</taxon>
        <taxon>Chionoecetes</taxon>
    </lineage>
</organism>
<comment type="caution">
    <text evidence="2">The sequence shown here is derived from an EMBL/GenBank/DDBJ whole genome shotgun (WGS) entry which is preliminary data.</text>
</comment>
<feature type="region of interest" description="Disordered" evidence="1">
    <location>
        <begin position="158"/>
        <end position="178"/>
    </location>
</feature>
<feature type="compositionally biased region" description="Low complexity" evidence="1">
    <location>
        <begin position="10"/>
        <end position="19"/>
    </location>
</feature>
<evidence type="ECO:0000256" key="1">
    <source>
        <dbReference type="SAM" id="MobiDB-lite"/>
    </source>
</evidence>
<name>A0A8J4YAX2_CHIOP</name>
<feature type="compositionally biased region" description="Basic and acidic residues" evidence="1">
    <location>
        <begin position="169"/>
        <end position="178"/>
    </location>
</feature>
<feature type="region of interest" description="Disordered" evidence="1">
    <location>
        <begin position="1"/>
        <end position="32"/>
    </location>
</feature>
<sequence length="321" mass="34318">MLDGKGVRVGLSPGGTPLALTPPGPGVRRPRASTAGAQWLRQGGEVFQAVAGLPTSQELQQRQECSMQCHAGSIPPDTLEKVLQRIPPPPNFGGASSPLSRIAPFFEHPPKDGGNPVSPLSRRAKTVSNSPFWAPACTTPGDGFEAQGDPHADLKLSLPGKNCNNPPRASERDARDPSVDTVGKMRFSASYGLPQARQLAVKKYLYGSSVSPSRVVAVRKGGFRAFEENNLPSDIFPQTPLCPEPLDPARWRPGGGAPLARRRFNGRHTTTPPAPPCPYPPPGHTINPHIPVISPLAPRHPPRHAPGPPPTPRRSKGRSRR</sequence>
<dbReference type="Proteomes" id="UP000770661">
    <property type="component" value="Unassembled WGS sequence"/>
</dbReference>
<reference evidence="2" key="1">
    <citation type="submission" date="2020-07" db="EMBL/GenBank/DDBJ databases">
        <title>The High-quality genome of the commercially important snow crab, Chionoecetes opilio.</title>
        <authorList>
            <person name="Jeong J.-H."/>
            <person name="Ryu S."/>
        </authorList>
    </citation>
    <scope>NUCLEOTIDE SEQUENCE</scope>
    <source>
        <strain evidence="2">MADBK_172401_WGS</strain>
        <tissue evidence="2">Digestive gland</tissue>
    </source>
</reference>
<accession>A0A8J4YAX2</accession>
<evidence type="ECO:0000313" key="2">
    <source>
        <dbReference type="EMBL" id="KAG0724645.1"/>
    </source>
</evidence>
<evidence type="ECO:0000313" key="3">
    <source>
        <dbReference type="Proteomes" id="UP000770661"/>
    </source>
</evidence>
<feature type="region of interest" description="Disordered" evidence="1">
    <location>
        <begin position="261"/>
        <end position="321"/>
    </location>
</feature>
<feature type="compositionally biased region" description="Pro residues" evidence="1">
    <location>
        <begin position="272"/>
        <end position="283"/>
    </location>
</feature>
<proteinExistence type="predicted"/>
<dbReference type="EMBL" id="JACEEZ010006605">
    <property type="protein sequence ID" value="KAG0724645.1"/>
    <property type="molecule type" value="Genomic_DNA"/>
</dbReference>